<evidence type="ECO:0000256" key="6">
    <source>
        <dbReference type="ARBA" id="ARBA00023242"/>
    </source>
</evidence>
<dbReference type="SUPFAM" id="SSF63748">
    <property type="entry name" value="Tudor/PWWP/MBT"/>
    <property type="match status" value="1"/>
</dbReference>
<evidence type="ECO:0000256" key="1">
    <source>
        <dbReference type="ARBA" id="ARBA00004123"/>
    </source>
</evidence>
<keyword evidence="4 7" id="KW-0747">Spliceosome</keyword>
<organism evidence="9">
    <name type="scientific">Phaeodactylum tricornutum</name>
    <name type="common">Diatom</name>
    <dbReference type="NCBI Taxonomy" id="2850"/>
    <lineage>
        <taxon>Eukaryota</taxon>
        <taxon>Sar</taxon>
        <taxon>Stramenopiles</taxon>
        <taxon>Ochrophyta</taxon>
        <taxon>Bacillariophyta</taxon>
        <taxon>Bacillariophyceae</taxon>
        <taxon>Bacillariophycidae</taxon>
        <taxon>Naviculales</taxon>
        <taxon>Phaeodactylaceae</taxon>
        <taxon>Phaeodactylum</taxon>
    </lineage>
</organism>
<keyword evidence="3 7" id="KW-0507">mRNA processing</keyword>
<evidence type="ECO:0000256" key="3">
    <source>
        <dbReference type="ARBA" id="ARBA00022664"/>
    </source>
</evidence>
<evidence type="ECO:0000256" key="2">
    <source>
        <dbReference type="ARBA" id="ARBA00006164"/>
    </source>
</evidence>
<comment type="similarity">
    <text evidence="2 7">Belongs to the PRP38 family.</text>
</comment>
<evidence type="ECO:0000256" key="8">
    <source>
        <dbReference type="SAM" id="MobiDB-lite"/>
    </source>
</evidence>
<evidence type="ECO:0000256" key="7">
    <source>
        <dbReference type="RuleBase" id="RU367025"/>
    </source>
</evidence>
<dbReference type="GO" id="GO:0005681">
    <property type="term" value="C:spliceosomal complex"/>
    <property type="evidence" value="ECO:0007669"/>
    <property type="project" value="UniProtKB-KW"/>
</dbReference>
<feature type="region of interest" description="Disordered" evidence="8">
    <location>
        <begin position="301"/>
        <end position="325"/>
    </location>
</feature>
<dbReference type="PANTHER" id="PTHR23142">
    <property type="entry name" value="PRE-MRNA-SPLICING FACTOR 38A-RELATED"/>
    <property type="match status" value="1"/>
</dbReference>
<dbReference type="AlphaFoldDB" id="A0A8J9X7L9"/>
<comment type="subcellular location">
    <subcellularLocation>
        <location evidence="1 7">Nucleus</location>
    </subcellularLocation>
</comment>
<sequence length="418" mass="48110">MSRAALWRQEGNVKEREQRAEEVFLKAVEDGQLRARSKGVLPLWGAPDSFHFNPLLLRNTVRSLYFQKCCEKLLDWNAVVDEIYYEVKYLQPFALDKSPSTAFCLLLRLLTLRVTNHQMELTLKHTDSPYIRGIGFLYLRYAGPPEQIWSFIESSLQDEEELVIEAGHRGKRSTIGQFVRSLFSSRDFYGTSLPRLPIQTERDIQVKILQAEKIAERAFHHFENQQRMRVFQTLGAEIRALYGDEDNPVTWYRAMVDRVIFRDEASGQTLKYPKFVVTFPEYGNTETVSLGEIDALDGQWKDEKSSSVGRRDSPDVRGLHGGDEGELYEEVRRREKETVTAEKGWARRPSTTKRLLAQQLHRGHSIQDEATVRRKSAVPLLATSSQQELNVQASPKKRSADELAAIAEKKRKLMAKYG</sequence>
<comment type="function">
    <text evidence="7">Required for pre-mRNA splicing.</text>
</comment>
<dbReference type="Pfam" id="PF03371">
    <property type="entry name" value="PRP38"/>
    <property type="match status" value="1"/>
</dbReference>
<dbReference type="Gene3D" id="2.30.30.140">
    <property type="match status" value="1"/>
</dbReference>
<protein>
    <recommendedName>
        <fullName evidence="7">Pre-mRNA-splicing factor 38</fullName>
    </recommendedName>
</protein>
<dbReference type="Proteomes" id="UP000836788">
    <property type="component" value="Chromosome 3"/>
</dbReference>
<dbReference type="InterPro" id="IPR005037">
    <property type="entry name" value="PRP38"/>
</dbReference>
<reference evidence="9" key="1">
    <citation type="submission" date="2022-02" db="EMBL/GenBank/DDBJ databases">
        <authorList>
            <person name="Giguere J D."/>
        </authorList>
    </citation>
    <scope>NUCLEOTIDE SEQUENCE</scope>
    <source>
        <strain evidence="9">CCAP 1055/1</strain>
    </source>
</reference>
<name>A0A8J9X7L9_PHATR</name>
<evidence type="ECO:0000256" key="4">
    <source>
        <dbReference type="ARBA" id="ARBA00022728"/>
    </source>
</evidence>
<evidence type="ECO:0000256" key="5">
    <source>
        <dbReference type="ARBA" id="ARBA00023187"/>
    </source>
</evidence>
<proteinExistence type="inferred from homology"/>
<evidence type="ECO:0000313" key="9">
    <source>
        <dbReference type="EMBL" id="CAG9288291.1"/>
    </source>
</evidence>
<gene>
    <name evidence="9" type="ORF">PTTT1_LOCUS38096</name>
</gene>
<accession>A0A8J9X7L9</accession>
<dbReference type="EMBL" id="OU594944">
    <property type="protein sequence ID" value="CAG9288291.1"/>
    <property type="molecule type" value="Genomic_DNA"/>
</dbReference>
<dbReference type="GO" id="GO:0000398">
    <property type="term" value="P:mRNA splicing, via spliceosome"/>
    <property type="evidence" value="ECO:0007669"/>
    <property type="project" value="UniProtKB-UniRule"/>
</dbReference>
<keyword evidence="5 7" id="KW-0508">mRNA splicing</keyword>
<keyword evidence="6 7" id="KW-0539">Nucleus</keyword>